<name>A0A1C1CWA4_9EURO</name>
<dbReference type="Proteomes" id="UP000094526">
    <property type="component" value="Unassembled WGS sequence"/>
</dbReference>
<evidence type="ECO:0000313" key="3">
    <source>
        <dbReference type="Proteomes" id="UP000094526"/>
    </source>
</evidence>
<protein>
    <submittedName>
        <fullName evidence="2">Uncharacterized protein</fullName>
    </submittedName>
</protein>
<dbReference type="AlphaFoldDB" id="A0A1C1CWA4"/>
<sequence length="214" mass="24628">MSISASPPTGWEFEITDPAELVLGEHEFTIPDPQIQVSTSPISLNDGLGIKFCQQDDFPELESVARPNETTSSSQEEIQRKRINRHIYELLQTEDKRRERQKRFDDLGASPRKRARLAARMEELLDEEIEVPDLSAGSDLLKLQMIALSAHEQEKERLLSIINSLEKEIKKLVHLNIQQSERRMWMVREVLRGRATDLQNHSQFLMSLVEGELA</sequence>
<accession>A0A1C1CWA4</accession>
<evidence type="ECO:0000313" key="2">
    <source>
        <dbReference type="EMBL" id="OCT52718.1"/>
    </source>
</evidence>
<proteinExistence type="predicted"/>
<reference evidence="3" key="1">
    <citation type="submission" date="2015-07" db="EMBL/GenBank/DDBJ databases">
        <authorList>
            <person name="Teixeira M.M."/>
            <person name="Souza R.C."/>
            <person name="Almeida L.G."/>
            <person name="Vicente V.A."/>
            <person name="de Hoog S."/>
            <person name="Bocca A.L."/>
            <person name="de Almeida S.R."/>
            <person name="Vasconcelos A.T."/>
            <person name="Felipe M.S."/>
        </authorList>
    </citation>
    <scope>NUCLEOTIDE SEQUENCE [LARGE SCALE GENOMIC DNA]</scope>
    <source>
        <strain evidence="3">KSF</strain>
    </source>
</reference>
<keyword evidence="1" id="KW-0175">Coiled coil</keyword>
<gene>
    <name evidence="2" type="ORF">CLCR_10730</name>
</gene>
<dbReference type="VEuPathDB" id="FungiDB:CLCR_10730"/>
<feature type="coiled-coil region" evidence="1">
    <location>
        <begin position="148"/>
        <end position="182"/>
    </location>
</feature>
<evidence type="ECO:0000256" key="1">
    <source>
        <dbReference type="SAM" id="Coils"/>
    </source>
</evidence>
<comment type="caution">
    <text evidence="2">The sequence shown here is derived from an EMBL/GenBank/DDBJ whole genome shotgun (WGS) entry which is preliminary data.</text>
</comment>
<keyword evidence="3" id="KW-1185">Reference proteome</keyword>
<dbReference type="EMBL" id="LGRB01000008">
    <property type="protein sequence ID" value="OCT52718.1"/>
    <property type="molecule type" value="Genomic_DNA"/>
</dbReference>
<organism evidence="2 3">
    <name type="scientific">Cladophialophora carrionii</name>
    <dbReference type="NCBI Taxonomy" id="86049"/>
    <lineage>
        <taxon>Eukaryota</taxon>
        <taxon>Fungi</taxon>
        <taxon>Dikarya</taxon>
        <taxon>Ascomycota</taxon>
        <taxon>Pezizomycotina</taxon>
        <taxon>Eurotiomycetes</taxon>
        <taxon>Chaetothyriomycetidae</taxon>
        <taxon>Chaetothyriales</taxon>
        <taxon>Herpotrichiellaceae</taxon>
        <taxon>Cladophialophora</taxon>
    </lineage>
</organism>